<dbReference type="GO" id="GO:0016705">
    <property type="term" value="F:oxidoreductase activity, acting on paired donors, with incorporation or reduction of molecular oxygen"/>
    <property type="evidence" value="ECO:0007669"/>
    <property type="project" value="InterPro"/>
</dbReference>
<dbReference type="PANTHER" id="PTHR46696">
    <property type="entry name" value="P450, PUTATIVE (EUROFUNG)-RELATED"/>
    <property type="match status" value="1"/>
</dbReference>
<dbReference type="PATRIC" id="fig|1415166.3.peg.4964"/>
<evidence type="ECO:0000313" key="8">
    <source>
        <dbReference type="EMBL" id="AHH19602.1"/>
    </source>
</evidence>
<dbReference type="InterPro" id="IPR017972">
    <property type="entry name" value="Cyt_P450_CS"/>
</dbReference>
<dbReference type="PANTHER" id="PTHR46696:SF1">
    <property type="entry name" value="CYTOCHROME P450 YJIB-RELATED"/>
    <property type="match status" value="1"/>
</dbReference>
<evidence type="ECO:0000313" key="9">
    <source>
        <dbReference type="Proteomes" id="UP000019150"/>
    </source>
</evidence>
<dbReference type="Proteomes" id="UP000019150">
    <property type="component" value="Chromosome"/>
</dbReference>
<evidence type="ECO:0000256" key="2">
    <source>
        <dbReference type="ARBA" id="ARBA00022617"/>
    </source>
</evidence>
<evidence type="ECO:0000256" key="5">
    <source>
        <dbReference type="ARBA" id="ARBA00023004"/>
    </source>
</evidence>
<name>W5TK47_9NOCA</name>
<keyword evidence="5" id="KW-0408">Iron</keyword>
<dbReference type="EMBL" id="CP006850">
    <property type="protein sequence ID" value="AHH19602.1"/>
    <property type="molecule type" value="Genomic_DNA"/>
</dbReference>
<gene>
    <name evidence="8" type="ORF">NONO_c48180</name>
</gene>
<keyword evidence="3" id="KW-0479">Metal-binding</keyword>
<evidence type="ECO:0000256" key="7">
    <source>
        <dbReference type="SAM" id="MobiDB-lite"/>
    </source>
</evidence>
<protein>
    <submittedName>
        <fullName evidence="8">Putative cytochrome P450</fullName>
    </submittedName>
</protein>
<dbReference type="OrthoDB" id="4154936at2"/>
<accession>W5TK47</accession>
<sequence>MNAPKVPGPPPACPVTAGSPRGFDGPRIGLHAPEFANDPHGAYRDMRSRFRSLVPVDLAPEVPATLVIGYRSALQILNDPEHFPADPRRWQRTVPEDCPVLPILEWRPTGSRNAGPEFARYRQATIASIEGVDLYRLHAVVEQIAAPLIDSFRTVGKADLLSQYVFPLTFQVCCTLVGCPPEIGRMVATGMAAMFEGVDAEQGNRMVSEAMYELVKLKRSEPGNDVTSQLLRHESDLTDEEAVHQLITFYGAGIELQLNLVVNTLLLILTDERFGGSVLAGSLSTRDAIDEVLFNDPPLANYLVTYPRQPIFLDGVWLPADMPVLVGIAAANNDPAIRADDRIGNRSHLAFGAGQHACPAQSLAYLIAQDAIDQLLDVLPDMEPDGEPVWRPGPFHRALAALPVTFPVLAG</sequence>
<evidence type="ECO:0000256" key="1">
    <source>
        <dbReference type="ARBA" id="ARBA00010617"/>
    </source>
</evidence>
<dbReference type="SUPFAM" id="SSF48264">
    <property type="entry name" value="Cytochrome P450"/>
    <property type="match status" value="1"/>
</dbReference>
<dbReference type="InterPro" id="IPR036396">
    <property type="entry name" value="Cyt_P450_sf"/>
</dbReference>
<dbReference type="GO" id="GO:0005506">
    <property type="term" value="F:iron ion binding"/>
    <property type="evidence" value="ECO:0007669"/>
    <property type="project" value="InterPro"/>
</dbReference>
<reference evidence="8 9" key="1">
    <citation type="journal article" date="2014" name="Appl. Environ. Microbiol.">
        <title>Insights into the Microbial Degradation of Rubber and Gutta-Percha by Analysis of the Complete Genome of Nocardia nova SH22a.</title>
        <authorList>
            <person name="Luo Q."/>
            <person name="Hiessl S."/>
            <person name="Poehlein A."/>
            <person name="Daniel R."/>
            <person name="Steinbuchel A."/>
        </authorList>
    </citation>
    <scope>NUCLEOTIDE SEQUENCE [LARGE SCALE GENOMIC DNA]</scope>
    <source>
        <strain evidence="8">SH22a</strain>
    </source>
</reference>
<dbReference type="PROSITE" id="PS00086">
    <property type="entry name" value="CYTOCHROME_P450"/>
    <property type="match status" value="1"/>
</dbReference>
<dbReference type="KEGG" id="nno:NONO_c48180"/>
<dbReference type="STRING" id="1415166.NONO_c48180"/>
<keyword evidence="9" id="KW-1185">Reference proteome</keyword>
<dbReference type="InterPro" id="IPR002397">
    <property type="entry name" value="Cyt_P450_B"/>
</dbReference>
<evidence type="ECO:0000256" key="3">
    <source>
        <dbReference type="ARBA" id="ARBA00022723"/>
    </source>
</evidence>
<keyword evidence="4" id="KW-0560">Oxidoreductase</keyword>
<evidence type="ECO:0000256" key="4">
    <source>
        <dbReference type="ARBA" id="ARBA00023002"/>
    </source>
</evidence>
<comment type="similarity">
    <text evidence="1">Belongs to the cytochrome P450 family.</text>
</comment>
<proteinExistence type="inferred from homology"/>
<organism evidence="8 9">
    <name type="scientific">Nocardia nova SH22a</name>
    <dbReference type="NCBI Taxonomy" id="1415166"/>
    <lineage>
        <taxon>Bacteria</taxon>
        <taxon>Bacillati</taxon>
        <taxon>Actinomycetota</taxon>
        <taxon>Actinomycetes</taxon>
        <taxon>Mycobacteriales</taxon>
        <taxon>Nocardiaceae</taxon>
        <taxon>Nocardia</taxon>
    </lineage>
</organism>
<dbReference type="GO" id="GO:0020037">
    <property type="term" value="F:heme binding"/>
    <property type="evidence" value="ECO:0007669"/>
    <property type="project" value="InterPro"/>
</dbReference>
<feature type="compositionally biased region" description="Pro residues" evidence="7">
    <location>
        <begin position="1"/>
        <end position="13"/>
    </location>
</feature>
<dbReference type="PRINTS" id="PR00359">
    <property type="entry name" value="BP450"/>
</dbReference>
<dbReference type="GO" id="GO:0004497">
    <property type="term" value="F:monooxygenase activity"/>
    <property type="evidence" value="ECO:0007669"/>
    <property type="project" value="UniProtKB-KW"/>
</dbReference>
<dbReference type="HOGENOM" id="CLU_033716_1_2_11"/>
<evidence type="ECO:0000256" key="6">
    <source>
        <dbReference type="ARBA" id="ARBA00023033"/>
    </source>
</evidence>
<dbReference type="AlphaFoldDB" id="W5TK47"/>
<keyword evidence="2" id="KW-0349">Heme</keyword>
<dbReference type="Gene3D" id="1.10.630.10">
    <property type="entry name" value="Cytochrome P450"/>
    <property type="match status" value="1"/>
</dbReference>
<feature type="region of interest" description="Disordered" evidence="7">
    <location>
        <begin position="1"/>
        <end position="22"/>
    </location>
</feature>
<dbReference type="eggNOG" id="COG2124">
    <property type="taxonomic scope" value="Bacteria"/>
</dbReference>
<dbReference type="RefSeq" id="WP_025350996.1">
    <property type="nucleotide sequence ID" value="NZ_CP006850.1"/>
</dbReference>
<keyword evidence="6" id="KW-0503">Monooxygenase</keyword>